<feature type="chain" id="PRO_5002206883" evidence="2">
    <location>
        <begin position="21"/>
        <end position="62"/>
    </location>
</feature>
<dbReference type="EMBL" id="KN835345">
    <property type="protein sequence ID" value="KIK39389.1"/>
    <property type="molecule type" value="Genomic_DNA"/>
</dbReference>
<evidence type="ECO:0000313" key="3">
    <source>
        <dbReference type="EMBL" id="KIK39389.1"/>
    </source>
</evidence>
<evidence type="ECO:0000256" key="2">
    <source>
        <dbReference type="SAM" id="SignalP"/>
    </source>
</evidence>
<feature type="non-terminal residue" evidence="3">
    <location>
        <position position="1"/>
    </location>
</feature>
<protein>
    <submittedName>
        <fullName evidence="3">Uncharacterized protein</fullName>
    </submittedName>
</protein>
<dbReference type="HOGENOM" id="CLU_204944_0_0_1"/>
<evidence type="ECO:0000256" key="1">
    <source>
        <dbReference type="SAM" id="MobiDB-lite"/>
    </source>
</evidence>
<gene>
    <name evidence="3" type="ORF">CY34DRAFT_808379</name>
</gene>
<dbReference type="Proteomes" id="UP000054485">
    <property type="component" value="Unassembled WGS sequence"/>
</dbReference>
<reference evidence="3 4" key="1">
    <citation type="submission" date="2014-04" db="EMBL/GenBank/DDBJ databases">
        <authorList>
            <consortium name="DOE Joint Genome Institute"/>
            <person name="Kuo A."/>
            <person name="Ruytinx J."/>
            <person name="Rineau F."/>
            <person name="Colpaert J."/>
            <person name="Kohler A."/>
            <person name="Nagy L.G."/>
            <person name="Floudas D."/>
            <person name="Copeland A."/>
            <person name="Barry K.W."/>
            <person name="Cichocki N."/>
            <person name="Veneault-Fourrey C."/>
            <person name="LaButti K."/>
            <person name="Lindquist E.A."/>
            <person name="Lipzen A."/>
            <person name="Lundell T."/>
            <person name="Morin E."/>
            <person name="Murat C."/>
            <person name="Sun H."/>
            <person name="Tunlid A."/>
            <person name="Henrissat B."/>
            <person name="Grigoriev I.V."/>
            <person name="Hibbett D.S."/>
            <person name="Martin F."/>
            <person name="Nordberg H.P."/>
            <person name="Cantor M.N."/>
            <person name="Hua S.X."/>
        </authorList>
    </citation>
    <scope>NUCLEOTIDE SEQUENCE [LARGE SCALE GENOMIC DNA]</scope>
    <source>
        <strain evidence="3 4">UH-Slu-Lm8-n1</strain>
    </source>
</reference>
<proteinExistence type="predicted"/>
<evidence type="ECO:0000313" key="4">
    <source>
        <dbReference type="Proteomes" id="UP000054485"/>
    </source>
</evidence>
<feature type="region of interest" description="Disordered" evidence="1">
    <location>
        <begin position="38"/>
        <end position="62"/>
    </location>
</feature>
<sequence length="62" mass="6918">MQRFSVLLTALISFVITAAASPTPGDISNGFERSQIDANFQRDLPEKRKELETGIETNYDDV</sequence>
<feature type="signal peptide" evidence="2">
    <location>
        <begin position="1"/>
        <end position="20"/>
    </location>
</feature>
<keyword evidence="2" id="KW-0732">Signal</keyword>
<feature type="compositionally biased region" description="Basic and acidic residues" evidence="1">
    <location>
        <begin position="43"/>
        <end position="52"/>
    </location>
</feature>
<dbReference type="OrthoDB" id="2679618at2759"/>
<organism evidence="3 4">
    <name type="scientific">Suillus luteus UH-Slu-Lm8-n1</name>
    <dbReference type="NCBI Taxonomy" id="930992"/>
    <lineage>
        <taxon>Eukaryota</taxon>
        <taxon>Fungi</taxon>
        <taxon>Dikarya</taxon>
        <taxon>Basidiomycota</taxon>
        <taxon>Agaricomycotina</taxon>
        <taxon>Agaricomycetes</taxon>
        <taxon>Agaricomycetidae</taxon>
        <taxon>Boletales</taxon>
        <taxon>Suillineae</taxon>
        <taxon>Suillaceae</taxon>
        <taxon>Suillus</taxon>
    </lineage>
</organism>
<dbReference type="AlphaFoldDB" id="A0A0D0AMT8"/>
<name>A0A0D0AMT8_9AGAM</name>
<reference evidence="4" key="2">
    <citation type="submission" date="2015-01" db="EMBL/GenBank/DDBJ databases">
        <title>Evolutionary Origins and Diversification of the Mycorrhizal Mutualists.</title>
        <authorList>
            <consortium name="DOE Joint Genome Institute"/>
            <consortium name="Mycorrhizal Genomics Consortium"/>
            <person name="Kohler A."/>
            <person name="Kuo A."/>
            <person name="Nagy L.G."/>
            <person name="Floudas D."/>
            <person name="Copeland A."/>
            <person name="Barry K.W."/>
            <person name="Cichocki N."/>
            <person name="Veneault-Fourrey C."/>
            <person name="LaButti K."/>
            <person name="Lindquist E.A."/>
            <person name="Lipzen A."/>
            <person name="Lundell T."/>
            <person name="Morin E."/>
            <person name="Murat C."/>
            <person name="Riley R."/>
            <person name="Ohm R."/>
            <person name="Sun H."/>
            <person name="Tunlid A."/>
            <person name="Henrissat B."/>
            <person name="Grigoriev I.V."/>
            <person name="Hibbett D.S."/>
            <person name="Martin F."/>
        </authorList>
    </citation>
    <scope>NUCLEOTIDE SEQUENCE [LARGE SCALE GENOMIC DNA]</scope>
    <source>
        <strain evidence="4">UH-Slu-Lm8-n1</strain>
    </source>
</reference>
<accession>A0A0D0AMT8</accession>
<keyword evidence="4" id="KW-1185">Reference proteome</keyword>
<dbReference type="InParanoid" id="A0A0D0AMT8"/>